<dbReference type="Gene3D" id="3.40.50.300">
    <property type="entry name" value="P-loop containing nucleotide triphosphate hydrolases"/>
    <property type="match status" value="1"/>
</dbReference>
<name>A0A409Y211_9AGAR</name>
<dbReference type="InParanoid" id="A0A409Y211"/>
<keyword evidence="1" id="KW-0547">Nucleotide-binding</keyword>
<dbReference type="EMBL" id="NHYE01001293">
    <property type="protein sequence ID" value="PPQ97084.1"/>
    <property type="molecule type" value="Genomic_DNA"/>
</dbReference>
<keyword evidence="2" id="KW-0378">Hydrolase</keyword>
<dbReference type="InterPro" id="IPR027417">
    <property type="entry name" value="P-loop_NTPase"/>
</dbReference>
<accession>A0A409Y211</accession>
<feature type="non-terminal residue" evidence="6">
    <location>
        <position position="1"/>
    </location>
</feature>
<evidence type="ECO:0000256" key="4">
    <source>
        <dbReference type="ARBA" id="ARBA00022840"/>
    </source>
</evidence>
<protein>
    <recommendedName>
        <fullName evidence="5">DNA2/NAM7 helicase-like C-terminal domain-containing protein</fullName>
    </recommendedName>
</protein>
<keyword evidence="7" id="KW-1185">Reference proteome</keyword>
<organism evidence="6 7">
    <name type="scientific">Gymnopilus dilepis</name>
    <dbReference type="NCBI Taxonomy" id="231916"/>
    <lineage>
        <taxon>Eukaryota</taxon>
        <taxon>Fungi</taxon>
        <taxon>Dikarya</taxon>
        <taxon>Basidiomycota</taxon>
        <taxon>Agaricomycotina</taxon>
        <taxon>Agaricomycetes</taxon>
        <taxon>Agaricomycetidae</taxon>
        <taxon>Agaricales</taxon>
        <taxon>Agaricineae</taxon>
        <taxon>Hymenogastraceae</taxon>
        <taxon>Gymnopilus</taxon>
    </lineage>
</organism>
<dbReference type="InterPro" id="IPR050534">
    <property type="entry name" value="Coronavir_polyprotein_1ab"/>
</dbReference>
<dbReference type="PANTHER" id="PTHR43788:SF8">
    <property type="entry name" value="DNA-BINDING PROTEIN SMUBP-2"/>
    <property type="match status" value="1"/>
</dbReference>
<dbReference type="Proteomes" id="UP000284706">
    <property type="component" value="Unassembled WGS sequence"/>
</dbReference>
<evidence type="ECO:0000256" key="2">
    <source>
        <dbReference type="ARBA" id="ARBA00022801"/>
    </source>
</evidence>
<comment type="caution">
    <text evidence="6">The sequence shown here is derived from an EMBL/GenBank/DDBJ whole genome shotgun (WGS) entry which is preliminary data.</text>
</comment>
<dbReference type="OrthoDB" id="6513042at2759"/>
<dbReference type="InterPro" id="IPR041679">
    <property type="entry name" value="DNA2/NAM7-like_C"/>
</dbReference>
<dbReference type="GO" id="GO:0043139">
    <property type="term" value="F:5'-3' DNA helicase activity"/>
    <property type="evidence" value="ECO:0007669"/>
    <property type="project" value="TreeGrafter"/>
</dbReference>
<dbReference type="PANTHER" id="PTHR43788">
    <property type="entry name" value="DNA2/NAM7 HELICASE FAMILY MEMBER"/>
    <property type="match status" value="1"/>
</dbReference>
<keyword evidence="4" id="KW-0067">ATP-binding</keyword>
<dbReference type="AlphaFoldDB" id="A0A409Y211"/>
<dbReference type="STRING" id="231916.A0A409Y211"/>
<keyword evidence="3" id="KW-0347">Helicase</keyword>
<evidence type="ECO:0000256" key="1">
    <source>
        <dbReference type="ARBA" id="ARBA00022741"/>
    </source>
</evidence>
<dbReference type="GO" id="GO:0005524">
    <property type="term" value="F:ATP binding"/>
    <property type="evidence" value="ECO:0007669"/>
    <property type="project" value="UniProtKB-KW"/>
</dbReference>
<sequence length="294" mass="32829">GPISYHVHRLNPDLAEFISIIYSHPFRTLKVQARTVAENLRCAASKCAELAAFPKEIVLPIQEFLVGLSRVMLANEVESNLAAPTVKSVDVKRRSRKPLLPYQAVSLALIRFRSWSTHPQSVTYEMHVQTEAVVAAALVIALQACCPNDDIFVATPHRIQREAVRRTLTKVMDDDSLLTAFGQMSMSAKQSRRAVTVDTIERLQGLEASFVICLFSLPKSSATADLSFLLNRRRLNVAFSRAKTMCILISSDEVFCPPPNVLADETVAKGYAFLEAYQQRAWSYYLALQAEKIL</sequence>
<dbReference type="SUPFAM" id="SSF52540">
    <property type="entry name" value="P-loop containing nucleoside triphosphate hydrolases"/>
    <property type="match status" value="1"/>
</dbReference>
<dbReference type="GO" id="GO:0016787">
    <property type="term" value="F:hydrolase activity"/>
    <property type="evidence" value="ECO:0007669"/>
    <property type="project" value="UniProtKB-KW"/>
</dbReference>
<proteinExistence type="predicted"/>
<evidence type="ECO:0000313" key="7">
    <source>
        <dbReference type="Proteomes" id="UP000284706"/>
    </source>
</evidence>
<evidence type="ECO:0000259" key="5">
    <source>
        <dbReference type="Pfam" id="PF13087"/>
    </source>
</evidence>
<evidence type="ECO:0000256" key="3">
    <source>
        <dbReference type="ARBA" id="ARBA00022806"/>
    </source>
</evidence>
<evidence type="ECO:0000313" key="6">
    <source>
        <dbReference type="EMBL" id="PPQ97084.1"/>
    </source>
</evidence>
<dbReference type="Pfam" id="PF13087">
    <property type="entry name" value="AAA_12"/>
    <property type="match status" value="1"/>
</dbReference>
<gene>
    <name evidence="6" type="ORF">CVT26_001030</name>
</gene>
<feature type="domain" description="DNA2/NAM7 helicase-like C-terminal" evidence="5">
    <location>
        <begin position="123"/>
        <end position="251"/>
    </location>
</feature>
<reference evidence="6 7" key="1">
    <citation type="journal article" date="2018" name="Evol. Lett.">
        <title>Horizontal gene cluster transfer increased hallucinogenic mushroom diversity.</title>
        <authorList>
            <person name="Reynolds H.T."/>
            <person name="Vijayakumar V."/>
            <person name="Gluck-Thaler E."/>
            <person name="Korotkin H.B."/>
            <person name="Matheny P.B."/>
            <person name="Slot J.C."/>
        </authorList>
    </citation>
    <scope>NUCLEOTIDE SEQUENCE [LARGE SCALE GENOMIC DNA]</scope>
    <source>
        <strain evidence="6 7">SRW20</strain>
    </source>
</reference>